<comment type="caution">
    <text evidence="1">The sequence shown here is derived from an EMBL/GenBank/DDBJ whole genome shotgun (WGS) entry which is preliminary data.</text>
</comment>
<dbReference type="Proteomes" id="UP000027451">
    <property type="component" value="Unassembled WGS sequence"/>
</dbReference>
<reference evidence="1 2" key="1">
    <citation type="submission" date="2014-03" db="EMBL/GenBank/DDBJ databases">
        <title>Draft Genome Sequences of Four Burkholderia Strains.</title>
        <authorList>
            <person name="Liu X.Y."/>
            <person name="Li C.X."/>
            <person name="Xu J.H."/>
        </authorList>
    </citation>
    <scope>NUCLEOTIDE SEQUENCE [LARGE SCALE GENOMIC DNA]</scope>
    <source>
        <strain evidence="1 2">OP-1</strain>
    </source>
</reference>
<gene>
    <name evidence="1" type="ORF">BG60_26380</name>
</gene>
<sequence length="86" mass="9287">MPTNNDETIPHPPASLEEKQSAIAQWNALADEQDRAAALGITHASVAKYNASLYRRTARSIQHEIDTGTAVCVCCFKPIGRGSLAH</sequence>
<dbReference type="RefSeq" id="WP_034473794.1">
    <property type="nucleotide sequence ID" value="NZ_JFHD01000040.1"/>
</dbReference>
<keyword evidence="2" id="KW-1185">Reference proteome</keyword>
<name>A0A656QG05_9BURK</name>
<proteinExistence type="predicted"/>
<protein>
    <submittedName>
        <fullName evidence="1">Uncharacterized protein</fullName>
    </submittedName>
</protein>
<evidence type="ECO:0000313" key="2">
    <source>
        <dbReference type="Proteomes" id="UP000027451"/>
    </source>
</evidence>
<evidence type="ECO:0000313" key="1">
    <source>
        <dbReference type="EMBL" id="KDR25996.1"/>
    </source>
</evidence>
<dbReference type="AlphaFoldDB" id="A0A656QG05"/>
<accession>A0A656QG05</accession>
<organism evidence="1 2">
    <name type="scientific">Caballeronia zhejiangensis</name>
    <dbReference type="NCBI Taxonomy" id="871203"/>
    <lineage>
        <taxon>Bacteria</taxon>
        <taxon>Pseudomonadati</taxon>
        <taxon>Pseudomonadota</taxon>
        <taxon>Betaproteobacteria</taxon>
        <taxon>Burkholderiales</taxon>
        <taxon>Burkholderiaceae</taxon>
        <taxon>Caballeronia</taxon>
    </lineage>
</organism>
<dbReference type="EMBL" id="JFHD01000040">
    <property type="protein sequence ID" value="KDR25996.1"/>
    <property type="molecule type" value="Genomic_DNA"/>
</dbReference>